<sequence>MTQQGKAPPAILEARDLSILRDGRRVLDSVSFSIPQGRFVAVLGGNGAGKTTLFRAILGLDTPSHGSLHVSGHTTQPGRSAIGYMPQSRQMVAGQISGWHMVASALRGQRWGLPWHTPQARAQVNAALAAVDAQELAARPVASLSGGERQRLLLAQSLLDSPRLLLLDEPLASLDPARMRQTARRIHDLARQRNLTVLISTHDINPLEGFMDSVLYLAHGKALLGSVDEVMTTPALSALYGAPVEVVRAQGRLFVVAEGGGDTLHACDCTGHAH</sequence>
<keyword evidence="6" id="KW-0406">Ion transport</keyword>
<protein>
    <submittedName>
        <fullName evidence="8">ATP-binding cassette domain-containing protein</fullName>
    </submittedName>
</protein>
<evidence type="ECO:0000256" key="2">
    <source>
        <dbReference type="ARBA" id="ARBA00022448"/>
    </source>
</evidence>
<evidence type="ECO:0000256" key="6">
    <source>
        <dbReference type="ARBA" id="ARBA00023065"/>
    </source>
</evidence>
<dbReference type="PANTHER" id="PTHR42734">
    <property type="entry name" value="METAL TRANSPORT SYSTEM ATP-BINDING PROTEIN TM_0124-RELATED"/>
    <property type="match status" value="1"/>
</dbReference>
<dbReference type="Gene3D" id="3.40.50.300">
    <property type="entry name" value="P-loop containing nucleotide triphosphate hydrolases"/>
    <property type="match status" value="1"/>
</dbReference>
<proteinExistence type="inferred from homology"/>
<keyword evidence="5" id="KW-0862">Zinc</keyword>
<comment type="caution">
    <text evidence="8">The sequence shown here is derived from an EMBL/GenBank/DDBJ whole genome shotgun (WGS) entry which is preliminary data.</text>
</comment>
<keyword evidence="5" id="KW-0864">Zinc transport</keyword>
<evidence type="ECO:0000256" key="1">
    <source>
        <dbReference type="ARBA" id="ARBA00005417"/>
    </source>
</evidence>
<keyword evidence="2" id="KW-0813">Transport</keyword>
<keyword evidence="3" id="KW-0547">Nucleotide-binding</keyword>
<evidence type="ECO:0000256" key="5">
    <source>
        <dbReference type="ARBA" id="ARBA00022906"/>
    </source>
</evidence>
<dbReference type="PROSITE" id="PS00211">
    <property type="entry name" value="ABC_TRANSPORTER_1"/>
    <property type="match status" value="1"/>
</dbReference>
<reference evidence="8 9" key="1">
    <citation type="submission" date="2021-03" db="EMBL/GenBank/DDBJ databases">
        <title>The complete genome sequence of Acetobacter suratthaniensis TBRC 1719.</title>
        <authorList>
            <person name="Charoenyingcharoen P."/>
            <person name="Yukphan P."/>
        </authorList>
    </citation>
    <scope>NUCLEOTIDE SEQUENCE [LARGE SCALE GENOMIC DNA]</scope>
    <source>
        <strain evidence="8 9">TBRC 1719</strain>
    </source>
</reference>
<evidence type="ECO:0000256" key="3">
    <source>
        <dbReference type="ARBA" id="ARBA00022741"/>
    </source>
</evidence>
<keyword evidence="9" id="KW-1185">Reference proteome</keyword>
<gene>
    <name evidence="8" type="ORF">J2D75_10940</name>
</gene>
<dbReference type="InterPro" id="IPR017871">
    <property type="entry name" value="ABC_transporter-like_CS"/>
</dbReference>
<dbReference type="GO" id="GO:0005524">
    <property type="term" value="F:ATP binding"/>
    <property type="evidence" value="ECO:0007669"/>
    <property type="project" value="UniProtKB-KW"/>
</dbReference>
<dbReference type="PANTHER" id="PTHR42734:SF17">
    <property type="entry name" value="METAL TRANSPORT SYSTEM ATP-BINDING PROTEIN TM_0124-RELATED"/>
    <property type="match status" value="1"/>
</dbReference>
<dbReference type="InterPro" id="IPR050153">
    <property type="entry name" value="Metal_Ion_Import_ABC"/>
</dbReference>
<name>A0ABS3LNQ5_9PROT</name>
<dbReference type="EMBL" id="JAFVMG010000012">
    <property type="protein sequence ID" value="MBO1328985.1"/>
    <property type="molecule type" value="Genomic_DNA"/>
</dbReference>
<dbReference type="PROSITE" id="PS50893">
    <property type="entry name" value="ABC_TRANSPORTER_2"/>
    <property type="match status" value="1"/>
</dbReference>
<evidence type="ECO:0000313" key="9">
    <source>
        <dbReference type="Proteomes" id="UP000664399"/>
    </source>
</evidence>
<dbReference type="SMART" id="SM00382">
    <property type="entry name" value="AAA"/>
    <property type="match status" value="1"/>
</dbReference>
<dbReference type="SUPFAM" id="SSF52540">
    <property type="entry name" value="P-loop containing nucleoside triphosphate hydrolases"/>
    <property type="match status" value="1"/>
</dbReference>
<keyword evidence="4 8" id="KW-0067">ATP-binding</keyword>
<dbReference type="InterPro" id="IPR003593">
    <property type="entry name" value="AAA+_ATPase"/>
</dbReference>
<dbReference type="Proteomes" id="UP000664399">
    <property type="component" value="Unassembled WGS sequence"/>
</dbReference>
<feature type="domain" description="ABC transporter" evidence="7">
    <location>
        <begin position="12"/>
        <end position="244"/>
    </location>
</feature>
<accession>A0ABS3LNQ5</accession>
<comment type="similarity">
    <text evidence="1">Belongs to the ABC transporter superfamily.</text>
</comment>
<dbReference type="InterPro" id="IPR003439">
    <property type="entry name" value="ABC_transporter-like_ATP-bd"/>
</dbReference>
<dbReference type="InterPro" id="IPR027417">
    <property type="entry name" value="P-loop_NTPase"/>
</dbReference>
<evidence type="ECO:0000256" key="4">
    <source>
        <dbReference type="ARBA" id="ARBA00022840"/>
    </source>
</evidence>
<dbReference type="Pfam" id="PF00005">
    <property type="entry name" value="ABC_tran"/>
    <property type="match status" value="1"/>
</dbReference>
<evidence type="ECO:0000313" key="8">
    <source>
        <dbReference type="EMBL" id="MBO1328985.1"/>
    </source>
</evidence>
<dbReference type="RefSeq" id="WP_207854858.1">
    <property type="nucleotide sequence ID" value="NZ_JAFVMG010000012.1"/>
</dbReference>
<evidence type="ECO:0000259" key="7">
    <source>
        <dbReference type="PROSITE" id="PS50893"/>
    </source>
</evidence>
<organism evidence="8 9">
    <name type="scientific">Acetobacter suratthaniensis</name>
    <dbReference type="NCBI Taxonomy" id="1502841"/>
    <lineage>
        <taxon>Bacteria</taxon>
        <taxon>Pseudomonadati</taxon>
        <taxon>Pseudomonadota</taxon>
        <taxon>Alphaproteobacteria</taxon>
        <taxon>Acetobacterales</taxon>
        <taxon>Acetobacteraceae</taxon>
        <taxon>Acetobacter</taxon>
    </lineage>
</organism>